<feature type="transmembrane region" description="Helical" evidence="1">
    <location>
        <begin position="64"/>
        <end position="87"/>
    </location>
</feature>
<keyword evidence="2" id="KW-0732">Signal</keyword>
<feature type="transmembrane region" description="Helical" evidence="1">
    <location>
        <begin position="172"/>
        <end position="191"/>
    </location>
</feature>
<keyword evidence="1" id="KW-0812">Transmembrane</keyword>
<accession>A0A1U7JM65</accession>
<dbReference type="EMBL" id="LVVZ01000003">
    <property type="protein sequence ID" value="OKL45805.1"/>
    <property type="molecule type" value="Genomic_DNA"/>
</dbReference>
<evidence type="ECO:0000256" key="2">
    <source>
        <dbReference type="SAM" id="SignalP"/>
    </source>
</evidence>
<dbReference type="STRING" id="197461.A3843_01380"/>
<name>A0A1U7JM65_9HYPH</name>
<gene>
    <name evidence="3" type="ORF">A3843_01380</name>
</gene>
<keyword evidence="1" id="KW-0472">Membrane</keyword>
<comment type="caution">
    <text evidence="3">The sequence shown here is derived from an EMBL/GenBank/DDBJ whole genome shotgun (WGS) entry which is preliminary data.</text>
</comment>
<organism evidence="3 4">
    <name type="scientific">Pseudovibrio exalbescens</name>
    <dbReference type="NCBI Taxonomy" id="197461"/>
    <lineage>
        <taxon>Bacteria</taxon>
        <taxon>Pseudomonadati</taxon>
        <taxon>Pseudomonadota</taxon>
        <taxon>Alphaproteobacteria</taxon>
        <taxon>Hyphomicrobiales</taxon>
        <taxon>Stappiaceae</taxon>
        <taxon>Pseudovibrio</taxon>
    </lineage>
</organism>
<dbReference type="AlphaFoldDB" id="A0A1U7JM65"/>
<feature type="chain" id="PRO_5010538486" description="HupE / UreJ protein" evidence="2">
    <location>
        <begin position="22"/>
        <end position="192"/>
    </location>
</feature>
<evidence type="ECO:0000256" key="1">
    <source>
        <dbReference type="SAM" id="Phobius"/>
    </source>
</evidence>
<feature type="signal peptide" evidence="2">
    <location>
        <begin position="1"/>
        <end position="21"/>
    </location>
</feature>
<protein>
    <recommendedName>
        <fullName evidence="5">HupE / UreJ protein</fullName>
    </recommendedName>
</protein>
<sequence>MKKLMILATTMVLAGAVPALAHTGHAETSGFLSGLMHPIGGLDHILAMVAVGVWAALIGGKRSYLWPISFVGAMIVGFALSAVGLSVPLIEPGILASVVVLGLLVAAAAPVASSIGCAIIALFAVFHGAAHGLEAPGGSLMGYAVGFALATAGLHMVGLGFGTIATSSAGRWILRFAGGASAAGGLALAFAA</sequence>
<dbReference type="Proteomes" id="UP000185783">
    <property type="component" value="Unassembled WGS sequence"/>
</dbReference>
<dbReference type="PIRSF" id="PIRSF016919">
    <property type="entry name" value="HupE_UreJ"/>
    <property type="match status" value="1"/>
</dbReference>
<feature type="transmembrane region" description="Helical" evidence="1">
    <location>
        <begin position="138"/>
        <end position="166"/>
    </location>
</feature>
<evidence type="ECO:0000313" key="3">
    <source>
        <dbReference type="EMBL" id="OKL45805.1"/>
    </source>
</evidence>
<reference evidence="3 4" key="1">
    <citation type="submission" date="2016-03" db="EMBL/GenBank/DDBJ databases">
        <title>Genome sequence of Nesiotobacter sp. nov., a moderately halophilic alphaproteobacterium isolated from the Yellow Sea, China.</title>
        <authorList>
            <person name="Zhang G."/>
            <person name="Zhang R."/>
        </authorList>
    </citation>
    <scope>NUCLEOTIDE SEQUENCE [LARGE SCALE GENOMIC DNA]</scope>
    <source>
        <strain evidence="3 4">WB1-6</strain>
    </source>
</reference>
<feature type="transmembrane region" description="Helical" evidence="1">
    <location>
        <begin position="93"/>
        <end position="126"/>
    </location>
</feature>
<dbReference type="InterPro" id="IPR007038">
    <property type="entry name" value="HupE_UreJ"/>
</dbReference>
<proteinExistence type="predicted"/>
<keyword evidence="4" id="KW-1185">Reference proteome</keyword>
<feature type="transmembrane region" description="Helical" evidence="1">
    <location>
        <begin position="36"/>
        <end position="57"/>
    </location>
</feature>
<dbReference type="Pfam" id="PF04955">
    <property type="entry name" value="HupE_UreJ"/>
    <property type="match status" value="1"/>
</dbReference>
<evidence type="ECO:0000313" key="4">
    <source>
        <dbReference type="Proteomes" id="UP000185783"/>
    </source>
</evidence>
<keyword evidence="1" id="KW-1133">Transmembrane helix</keyword>
<dbReference type="RefSeq" id="WP_028482033.1">
    <property type="nucleotide sequence ID" value="NZ_LVVZ01000003.1"/>
</dbReference>
<evidence type="ECO:0008006" key="5">
    <source>
        <dbReference type="Google" id="ProtNLM"/>
    </source>
</evidence>